<dbReference type="VEuPathDB" id="FungiDB:ATCC64974_40120"/>
<evidence type="ECO:0000259" key="1">
    <source>
        <dbReference type="Pfam" id="PF14832"/>
    </source>
</evidence>
<dbReference type="AlphaFoldDB" id="A0A100ISG2"/>
<dbReference type="InterPro" id="IPR028116">
    <property type="entry name" value="Cis-CaaD-like"/>
</dbReference>
<dbReference type="OrthoDB" id="2129288at2759"/>
<feature type="domain" description="Tautomerase cis-CaaD-like" evidence="1">
    <location>
        <begin position="1"/>
        <end position="140"/>
    </location>
</feature>
<comment type="caution">
    <text evidence="2">The sequence shown here is derived from an EMBL/GenBank/DDBJ whole genome shotgun (WGS) entry which is preliminary data.</text>
</comment>
<evidence type="ECO:0000313" key="3">
    <source>
        <dbReference type="Proteomes" id="UP000068243"/>
    </source>
</evidence>
<dbReference type="Pfam" id="PF14832">
    <property type="entry name" value="Tautomerase_3"/>
    <property type="match status" value="1"/>
</dbReference>
<sequence length="147" mass="16795">MPLWLIFHPSGTFEDTASKKALTEDITKIYTGIGLPAFYVVINFMKLPPGDTWVGAEIRTEKPFIRIIADHIAVRLENDDQTYKSTCDAIDKALKPHIADRGYDWEFHVDETERRLWRVNGLVPPPFGSDAEKIWAKENKPVPWEGA</sequence>
<dbReference type="VEuPathDB" id="FungiDB:ASPNIDRAFT2_1150383"/>
<reference evidence="3" key="1">
    <citation type="journal article" date="2016" name="Genome Announc.">
        <title>Draft genome sequence of Aspergillus niger strain An76.</title>
        <authorList>
            <person name="Gong W."/>
            <person name="Cheng Z."/>
            <person name="Zhang H."/>
            <person name="Liu L."/>
            <person name="Gao P."/>
            <person name="Wang L."/>
        </authorList>
    </citation>
    <scope>NUCLEOTIDE SEQUENCE [LARGE SCALE GENOMIC DNA]</scope>
    <source>
        <strain evidence="3">An76</strain>
    </source>
</reference>
<dbReference type="Gene3D" id="3.30.429.10">
    <property type="entry name" value="Macrophage Migration Inhibitory Factor"/>
    <property type="match status" value="1"/>
</dbReference>
<evidence type="ECO:0000313" key="2">
    <source>
        <dbReference type="EMBL" id="GAQ46494.1"/>
    </source>
</evidence>
<dbReference type="VEuPathDB" id="FungiDB:M747DRAFT_350627"/>
<dbReference type="VEuPathDB" id="FungiDB:An12g01370"/>
<name>A0A100ISG2_ASPNG</name>
<dbReference type="Proteomes" id="UP000068243">
    <property type="component" value="Unassembled WGS sequence"/>
</dbReference>
<accession>A0A100ISG2</accession>
<dbReference type="EMBL" id="BCMY01000021">
    <property type="protein sequence ID" value="GAQ46494.1"/>
    <property type="molecule type" value="Genomic_DNA"/>
</dbReference>
<organism evidence="2 3">
    <name type="scientific">Aspergillus niger</name>
    <dbReference type="NCBI Taxonomy" id="5061"/>
    <lineage>
        <taxon>Eukaryota</taxon>
        <taxon>Fungi</taxon>
        <taxon>Dikarya</taxon>
        <taxon>Ascomycota</taxon>
        <taxon>Pezizomycotina</taxon>
        <taxon>Eurotiomycetes</taxon>
        <taxon>Eurotiomycetidae</taxon>
        <taxon>Eurotiales</taxon>
        <taxon>Aspergillaceae</taxon>
        <taxon>Aspergillus</taxon>
        <taxon>Aspergillus subgen. Circumdati</taxon>
    </lineage>
</organism>
<protein>
    <recommendedName>
        <fullName evidence="1">Tautomerase cis-CaaD-like domain-containing protein</fullName>
    </recommendedName>
</protein>
<dbReference type="InterPro" id="IPR014347">
    <property type="entry name" value="Tautomerase/MIF_sf"/>
</dbReference>
<proteinExistence type="predicted"/>
<gene>
    <name evidence="2" type="ORF">ABL_09155</name>
</gene>
<dbReference type="OMA" id="MPLWLIY"/>